<evidence type="ECO:0000313" key="2">
    <source>
        <dbReference type="Proteomes" id="UP000199598"/>
    </source>
</evidence>
<accession>A0A1I3YMV1</accession>
<proteinExistence type="predicted"/>
<dbReference type="EMBL" id="FOSK01000004">
    <property type="protein sequence ID" value="SFK33144.1"/>
    <property type="molecule type" value="Genomic_DNA"/>
</dbReference>
<evidence type="ECO:0000313" key="1">
    <source>
        <dbReference type="EMBL" id="SFK33144.1"/>
    </source>
</evidence>
<keyword evidence="2" id="KW-1185">Reference proteome</keyword>
<reference evidence="1 2" key="1">
    <citation type="submission" date="2016-10" db="EMBL/GenBank/DDBJ databases">
        <authorList>
            <person name="Varghese N."/>
            <person name="Submissions S."/>
        </authorList>
    </citation>
    <scope>NUCLEOTIDE SEQUENCE [LARGE SCALE GENOMIC DNA]</scope>
    <source>
        <strain evidence="1 2">DSM 16392</strain>
    </source>
</reference>
<dbReference type="Proteomes" id="UP000199598">
    <property type="component" value="Unassembled WGS sequence"/>
</dbReference>
<dbReference type="RefSeq" id="WP_093518724.1">
    <property type="nucleotide sequence ID" value="NZ_FOSK01000004.1"/>
</dbReference>
<name>A0A1I3YMV1_9HYPH</name>
<gene>
    <name evidence="1" type="ORF">SAMN04488518_104120</name>
</gene>
<sequence length="176" mass="19640">MTTELKKTTEIFKNDKIIADDWAYIAEDDALPAEGKFIFSLERFLSEEQKLKQTKLSLGVVLRAGEKAEKLADHLEALELIAVDFPSFADGRGFSAARILRDGLRYGGEIRAVGPFILDQIGFMLRVGINSFALDNPRLRADLESGNLNEVTAYTQPVFARKEAPAGTRPWARRPI</sequence>
<dbReference type="Pfam" id="PF06073">
    <property type="entry name" value="DUF934"/>
    <property type="match status" value="1"/>
</dbReference>
<organism evidence="1 2">
    <name type="scientific">Pseudovibrio ascidiaceicola</name>
    <dbReference type="NCBI Taxonomy" id="285279"/>
    <lineage>
        <taxon>Bacteria</taxon>
        <taxon>Pseudomonadati</taxon>
        <taxon>Pseudomonadota</taxon>
        <taxon>Alphaproteobacteria</taxon>
        <taxon>Hyphomicrobiales</taxon>
        <taxon>Stappiaceae</taxon>
        <taxon>Pseudovibrio</taxon>
    </lineage>
</organism>
<comment type="caution">
    <text evidence="1">The sequence shown here is derived from an EMBL/GenBank/DDBJ whole genome shotgun (WGS) entry which is preliminary data.</text>
</comment>
<dbReference type="PIRSF" id="PIRSF030820">
    <property type="entry name" value="UCP030820"/>
    <property type="match status" value="1"/>
</dbReference>
<dbReference type="InterPro" id="IPR008318">
    <property type="entry name" value="UCP030820"/>
</dbReference>
<protein>
    <submittedName>
        <fullName evidence="1">Uncharacterized conserved protein, DUF934 family</fullName>
    </submittedName>
</protein>